<dbReference type="Gene3D" id="3.90.1170.20">
    <property type="entry name" value="Quinolinate phosphoribosyl transferase, N-terminal domain"/>
    <property type="match status" value="1"/>
</dbReference>
<dbReference type="PANTHER" id="PTHR32179:SF3">
    <property type="entry name" value="NICOTINATE-NUCLEOTIDE PYROPHOSPHORYLASE [CARBOXYLATING]"/>
    <property type="match status" value="1"/>
</dbReference>
<evidence type="ECO:0000256" key="2">
    <source>
        <dbReference type="ARBA" id="ARBA00004893"/>
    </source>
</evidence>
<dbReference type="AlphaFoldDB" id="A0A7M1B7L5"/>
<dbReference type="PIRSF" id="PIRSF006250">
    <property type="entry name" value="NadC_ModD"/>
    <property type="match status" value="1"/>
</dbReference>
<evidence type="ECO:0000313" key="13">
    <source>
        <dbReference type="Proteomes" id="UP000593719"/>
    </source>
</evidence>
<dbReference type="EC" id="2.4.2.19" evidence="4"/>
<keyword evidence="7 9" id="KW-0808">Transferase</keyword>
<dbReference type="InterPro" id="IPR027277">
    <property type="entry name" value="NadC/ModD"/>
</dbReference>
<accession>A0A7M1B7L5</accession>
<gene>
    <name evidence="12" type="ORF">FJR45_03865</name>
</gene>
<evidence type="ECO:0000313" key="12">
    <source>
        <dbReference type="EMBL" id="QOP44702.1"/>
    </source>
</evidence>
<feature type="domain" description="Quinolinate phosphoribosyl transferase C-terminal" evidence="10">
    <location>
        <begin position="101"/>
        <end position="269"/>
    </location>
</feature>
<dbReference type="Proteomes" id="UP000593719">
    <property type="component" value="Chromosome"/>
</dbReference>
<dbReference type="KEGG" id="ssei:FJR45_03865"/>
<dbReference type="PANTHER" id="PTHR32179">
    <property type="entry name" value="NICOTINATE-NUCLEOTIDE PYROPHOSPHORYLASE [CARBOXYLATING]"/>
    <property type="match status" value="1"/>
</dbReference>
<dbReference type="Gene3D" id="3.20.20.70">
    <property type="entry name" value="Aldolase class I"/>
    <property type="match status" value="1"/>
</dbReference>
<evidence type="ECO:0000256" key="8">
    <source>
        <dbReference type="ARBA" id="ARBA00033102"/>
    </source>
</evidence>
<reference evidence="12 13" key="1">
    <citation type="submission" date="2019-06" db="EMBL/GenBank/DDBJ databases">
        <title>Sulfurimonas gotlandica sp. nov., a chemoautotrophic and psychrotolerant epsilonproteobacterium isolated from a pelagic redoxcline, and an emended description of the genus Sulfurimonas.</title>
        <authorList>
            <person name="Wang S."/>
            <person name="Jiang L."/>
            <person name="Shao Z."/>
        </authorList>
    </citation>
    <scope>NUCLEOTIDE SEQUENCE [LARGE SCALE GENOMIC DNA]</scope>
    <source>
        <strain evidence="12 13">S2-6</strain>
    </source>
</reference>
<dbReference type="NCBIfam" id="TIGR00078">
    <property type="entry name" value="nadC"/>
    <property type="match status" value="1"/>
</dbReference>
<comment type="function">
    <text evidence="1">Involved in the catabolism of quinolinic acid (QA).</text>
</comment>
<dbReference type="SUPFAM" id="SSF51690">
    <property type="entry name" value="Nicotinate/Quinolinate PRTase C-terminal domain-like"/>
    <property type="match status" value="1"/>
</dbReference>
<dbReference type="EMBL" id="CP041235">
    <property type="protein sequence ID" value="QOP44702.1"/>
    <property type="molecule type" value="Genomic_DNA"/>
</dbReference>
<keyword evidence="13" id="KW-1185">Reference proteome</keyword>
<dbReference type="SUPFAM" id="SSF54675">
    <property type="entry name" value="Nicotinate/Quinolinate PRTase N-terminal domain-like"/>
    <property type="match status" value="1"/>
</dbReference>
<organism evidence="12 13">
    <name type="scientific">Sulfurimonas sediminis</name>
    <dbReference type="NCBI Taxonomy" id="2590020"/>
    <lineage>
        <taxon>Bacteria</taxon>
        <taxon>Pseudomonadati</taxon>
        <taxon>Campylobacterota</taxon>
        <taxon>Epsilonproteobacteria</taxon>
        <taxon>Campylobacterales</taxon>
        <taxon>Sulfurimonadaceae</taxon>
        <taxon>Sulfurimonas</taxon>
    </lineage>
</organism>
<dbReference type="GO" id="GO:0005737">
    <property type="term" value="C:cytoplasm"/>
    <property type="evidence" value="ECO:0007669"/>
    <property type="project" value="TreeGrafter"/>
</dbReference>
<evidence type="ECO:0000256" key="1">
    <source>
        <dbReference type="ARBA" id="ARBA00003237"/>
    </source>
</evidence>
<evidence type="ECO:0000256" key="9">
    <source>
        <dbReference type="PIRNR" id="PIRNR006250"/>
    </source>
</evidence>
<feature type="domain" description="Quinolinate phosphoribosyl transferase N-terminal" evidence="11">
    <location>
        <begin position="23"/>
        <end position="99"/>
    </location>
</feature>
<dbReference type="Pfam" id="PF02749">
    <property type="entry name" value="QRPTase_N"/>
    <property type="match status" value="1"/>
</dbReference>
<dbReference type="RefSeq" id="WP_193151888.1">
    <property type="nucleotide sequence ID" value="NZ_CP041235.1"/>
</dbReference>
<dbReference type="FunFam" id="3.20.20.70:FF:000030">
    <property type="entry name" value="Nicotinate-nucleotide pyrophosphorylase, carboxylating"/>
    <property type="match status" value="1"/>
</dbReference>
<dbReference type="Pfam" id="PF01729">
    <property type="entry name" value="QRPTase_C"/>
    <property type="match status" value="1"/>
</dbReference>
<dbReference type="CDD" id="cd01572">
    <property type="entry name" value="QPRTase"/>
    <property type="match status" value="1"/>
</dbReference>
<evidence type="ECO:0000256" key="5">
    <source>
        <dbReference type="ARBA" id="ARBA00022642"/>
    </source>
</evidence>
<evidence type="ECO:0000259" key="11">
    <source>
        <dbReference type="Pfam" id="PF02749"/>
    </source>
</evidence>
<dbReference type="InterPro" id="IPR004393">
    <property type="entry name" value="NadC"/>
</dbReference>
<evidence type="ECO:0000259" key="10">
    <source>
        <dbReference type="Pfam" id="PF01729"/>
    </source>
</evidence>
<proteinExistence type="inferred from homology"/>
<dbReference type="GO" id="GO:0034213">
    <property type="term" value="P:quinolinate catabolic process"/>
    <property type="evidence" value="ECO:0007669"/>
    <property type="project" value="TreeGrafter"/>
</dbReference>
<keyword evidence="6 9" id="KW-0328">Glycosyltransferase</keyword>
<dbReference type="InterPro" id="IPR036068">
    <property type="entry name" value="Nicotinate_pribotase-like_C"/>
</dbReference>
<evidence type="ECO:0000256" key="3">
    <source>
        <dbReference type="ARBA" id="ARBA00009400"/>
    </source>
</evidence>
<protein>
    <recommendedName>
        <fullName evidence="4">nicotinate-nucleotide diphosphorylase (carboxylating)</fullName>
        <ecNumber evidence="4">2.4.2.19</ecNumber>
    </recommendedName>
    <alternativeName>
        <fullName evidence="8">Quinolinate phosphoribosyltransferase [decarboxylating]</fullName>
    </alternativeName>
</protein>
<dbReference type="InterPro" id="IPR002638">
    <property type="entry name" value="Quinolinate_PRibosylTrfase_C"/>
</dbReference>
<dbReference type="UniPathway" id="UPA00253">
    <property type="reaction ID" value="UER00331"/>
</dbReference>
<sequence>MIEEFVKEALAEDVGRGDLYALVEPAVPASAKIIAKSDGVVAGQKYIDVLAKLEKFSVQWLKSDKQAFHSGETIAVLEADSHTLLRCERTVLDMLLHASSIATLTRRYVAIIEPYRVKLLDTRKTRPLLRIFEKYATRCGGAVNHRMGLDDSLMIKDTHLKTIQNLQSYIENARKVIPFTAKIEVETDTLFIAQEAMQAQADIVMCDNMTPAQVEEVVAFRNENYPHILLEASGNISLETIESYAKTGVDAISSGSLVHQANWIDLSMKMD</sequence>
<dbReference type="InterPro" id="IPR037128">
    <property type="entry name" value="Quinolinate_PRibosylTase_N_sf"/>
</dbReference>
<comment type="pathway">
    <text evidence="2">Cofactor biosynthesis; NAD(+) biosynthesis; nicotinate D-ribonucleotide from quinolinate: step 1/1.</text>
</comment>
<evidence type="ECO:0000256" key="7">
    <source>
        <dbReference type="ARBA" id="ARBA00022679"/>
    </source>
</evidence>
<dbReference type="InterPro" id="IPR022412">
    <property type="entry name" value="Quinolinate_PRibosylTrfase_N"/>
</dbReference>
<dbReference type="InterPro" id="IPR013785">
    <property type="entry name" value="Aldolase_TIM"/>
</dbReference>
<dbReference type="GO" id="GO:0009435">
    <property type="term" value="P:NAD+ biosynthetic process"/>
    <property type="evidence" value="ECO:0007669"/>
    <property type="project" value="UniProtKB-UniPathway"/>
</dbReference>
<name>A0A7M1B7L5_9BACT</name>
<evidence type="ECO:0000256" key="4">
    <source>
        <dbReference type="ARBA" id="ARBA00011944"/>
    </source>
</evidence>
<dbReference type="GO" id="GO:0004514">
    <property type="term" value="F:nicotinate-nucleotide diphosphorylase (carboxylating) activity"/>
    <property type="evidence" value="ECO:0007669"/>
    <property type="project" value="UniProtKB-EC"/>
</dbReference>
<keyword evidence="5" id="KW-0662">Pyridine nucleotide biosynthesis</keyword>
<evidence type="ECO:0000256" key="6">
    <source>
        <dbReference type="ARBA" id="ARBA00022676"/>
    </source>
</evidence>
<comment type="similarity">
    <text evidence="3 9">Belongs to the NadC/ModD family.</text>
</comment>